<evidence type="ECO:0000313" key="2">
    <source>
        <dbReference type="Proteomes" id="UP000321534"/>
    </source>
</evidence>
<gene>
    <name evidence="1" type="ORF">TAE01_29590</name>
</gene>
<comment type="caution">
    <text evidence="1">The sequence shown here is derived from an EMBL/GenBank/DDBJ whole genome shotgun (WGS) entry which is preliminary data.</text>
</comment>
<dbReference type="Proteomes" id="UP000321534">
    <property type="component" value="Unassembled WGS sequence"/>
</dbReference>
<dbReference type="EMBL" id="BJYX01000016">
    <property type="protein sequence ID" value="GEO31149.1"/>
    <property type="molecule type" value="Genomic_DNA"/>
</dbReference>
<dbReference type="AlphaFoldDB" id="A0A512D3U8"/>
<keyword evidence="2" id="KW-1185">Reference proteome</keyword>
<name>A0A512D3U8_9MICO</name>
<protein>
    <submittedName>
        <fullName evidence="1">Uncharacterized protein</fullName>
    </submittedName>
</protein>
<organism evidence="1 2">
    <name type="scientific">Terrabacter aerolatus</name>
    <dbReference type="NCBI Taxonomy" id="422442"/>
    <lineage>
        <taxon>Bacteria</taxon>
        <taxon>Bacillati</taxon>
        <taxon>Actinomycetota</taxon>
        <taxon>Actinomycetes</taxon>
        <taxon>Micrococcales</taxon>
        <taxon>Intrasporangiaceae</taxon>
        <taxon>Terrabacter</taxon>
    </lineage>
</organism>
<accession>A0A512D3U8</accession>
<evidence type="ECO:0000313" key="1">
    <source>
        <dbReference type="EMBL" id="GEO31149.1"/>
    </source>
</evidence>
<reference evidence="1 2" key="1">
    <citation type="submission" date="2019-07" db="EMBL/GenBank/DDBJ databases">
        <title>Whole genome shotgun sequence of Terrabacter aerolatus NBRC 106305.</title>
        <authorList>
            <person name="Hosoyama A."/>
            <person name="Uohara A."/>
            <person name="Ohji S."/>
            <person name="Ichikawa N."/>
        </authorList>
    </citation>
    <scope>NUCLEOTIDE SEQUENCE [LARGE SCALE GENOMIC DNA]</scope>
    <source>
        <strain evidence="1 2">NBRC 106305</strain>
    </source>
</reference>
<sequence length="115" mass="12462">MLTPAPAADGADAAEPGTAAEAAKAVATVRSAAAEAVDVAMRRERRVPMEFLSGWVRPTPWFRVPGGHMVAAGVCEVDEFFLPVDCSFRVADVSVMCVYETRARVTYQTRADRWS</sequence>
<proteinExistence type="predicted"/>